<dbReference type="AlphaFoldDB" id="A0A2T4GIL6"/>
<proteinExistence type="predicted"/>
<sequence length="111" mass="12542">MYKDDLSNNIKEIGVLDPACVIETGASHWFPATNVYQEVREIVHKDKRVCFVVSARDGMLCVEKAYVRLMRMTVELLLLKSIHVDGVWLGSTRQFHGKQSDMLKTGNNSAS</sequence>
<evidence type="ECO:0000313" key="3">
    <source>
        <dbReference type="Proteomes" id="UP000241587"/>
    </source>
</evidence>
<keyword evidence="3" id="KW-1185">Reference proteome</keyword>
<evidence type="ECO:0000313" key="1">
    <source>
        <dbReference type="EMBL" id="PTD03300.1"/>
    </source>
</evidence>
<protein>
    <submittedName>
        <fullName evidence="1">Uncharacterized protein</fullName>
    </submittedName>
</protein>
<dbReference type="Proteomes" id="UP000241587">
    <property type="component" value="Unassembled WGS sequence"/>
</dbReference>
<dbReference type="OMA" id="CVEKAYV"/>
<gene>
    <name evidence="1" type="ORF">FCULG_00009465</name>
    <name evidence="2" type="ORF">HYE67_011017</name>
</gene>
<organism evidence="1 3">
    <name type="scientific">Fusarium culmorum</name>
    <dbReference type="NCBI Taxonomy" id="5516"/>
    <lineage>
        <taxon>Eukaryota</taxon>
        <taxon>Fungi</taxon>
        <taxon>Dikarya</taxon>
        <taxon>Ascomycota</taxon>
        <taxon>Pezizomycotina</taxon>
        <taxon>Sordariomycetes</taxon>
        <taxon>Hypocreomycetidae</taxon>
        <taxon>Hypocreales</taxon>
        <taxon>Nectriaceae</taxon>
        <taxon>Fusarium</taxon>
    </lineage>
</organism>
<dbReference type="OrthoDB" id="10308608at2759"/>
<reference evidence="1 3" key="1">
    <citation type="submission" date="2018-02" db="EMBL/GenBank/DDBJ databases">
        <title>Fusarium culmorum secondary metabolites in fungal-bacterial-plant interactions.</title>
        <authorList>
            <person name="Schmidt R."/>
        </authorList>
    </citation>
    <scope>NUCLEOTIDE SEQUENCE [LARGE SCALE GENOMIC DNA]</scope>
    <source>
        <strain evidence="1 3">PV</strain>
    </source>
</reference>
<accession>A0A2T4GIL6</accession>
<dbReference type="Proteomes" id="UP000663297">
    <property type="component" value="Chromosome 4"/>
</dbReference>
<evidence type="ECO:0000313" key="2">
    <source>
        <dbReference type="EMBL" id="QPC68786.1"/>
    </source>
</evidence>
<dbReference type="EMBL" id="PVEM01000016">
    <property type="protein sequence ID" value="PTD03300.1"/>
    <property type="molecule type" value="Genomic_DNA"/>
</dbReference>
<dbReference type="EMBL" id="CP064750">
    <property type="protein sequence ID" value="QPC68786.1"/>
    <property type="molecule type" value="Genomic_DNA"/>
</dbReference>
<reference evidence="2" key="2">
    <citation type="submission" date="2020-11" db="EMBL/GenBank/DDBJ databases">
        <title>The chromosome-scale genome resource for two endophytic Fusarium species: F. culmorum and F. pseudograminearum.</title>
        <authorList>
            <person name="Yuan Z."/>
        </authorList>
    </citation>
    <scope>NUCLEOTIDE SEQUENCE</scope>
    <source>
        <strain evidence="2">Class2-1B</strain>
    </source>
</reference>
<name>A0A2T4GIL6_FUSCU</name>